<proteinExistence type="predicted"/>
<organism evidence="1 2">
    <name type="scientific">Planotetraspora thailandica</name>
    <dbReference type="NCBI Taxonomy" id="487172"/>
    <lineage>
        <taxon>Bacteria</taxon>
        <taxon>Bacillati</taxon>
        <taxon>Actinomycetota</taxon>
        <taxon>Actinomycetes</taxon>
        <taxon>Streptosporangiales</taxon>
        <taxon>Streptosporangiaceae</taxon>
        <taxon>Planotetraspora</taxon>
    </lineage>
</organism>
<sequence>MRTQEASTLECVEPPALSFTEWLVLALVAEGPTHGFAIARLTAASGPVGAIWQVSKPLVYRAAGRLSELGLIHPAGTAPGDGGPDRNLIAATPAGLAAVNAWLLQPVKHIRDIRSELLVKLALLDRAGVSPRPLLDAQRDHLAPVVAGLERRLEEATGFDRTLASWRYETAQATMRFLQSVNP</sequence>
<gene>
    <name evidence="1" type="ORF">Pth03_77240</name>
</gene>
<dbReference type="InterPro" id="IPR036388">
    <property type="entry name" value="WH-like_DNA-bd_sf"/>
</dbReference>
<evidence type="ECO:0000313" key="1">
    <source>
        <dbReference type="EMBL" id="GII59335.1"/>
    </source>
</evidence>
<name>A0A8J3Y250_9ACTN</name>
<dbReference type="Proteomes" id="UP000605992">
    <property type="component" value="Unassembled WGS sequence"/>
</dbReference>
<accession>A0A8J3Y250</accession>
<evidence type="ECO:0008006" key="3">
    <source>
        <dbReference type="Google" id="ProtNLM"/>
    </source>
</evidence>
<dbReference type="InterPro" id="IPR036390">
    <property type="entry name" value="WH_DNA-bd_sf"/>
</dbReference>
<protein>
    <recommendedName>
        <fullName evidence="3">PadR family transcriptional regulator</fullName>
    </recommendedName>
</protein>
<dbReference type="Gene3D" id="1.10.10.10">
    <property type="entry name" value="Winged helix-like DNA-binding domain superfamily/Winged helix DNA-binding domain"/>
    <property type="match status" value="1"/>
</dbReference>
<reference evidence="1" key="1">
    <citation type="submission" date="2021-01" db="EMBL/GenBank/DDBJ databases">
        <title>Whole genome shotgun sequence of Planotetraspora thailandica NBRC 104271.</title>
        <authorList>
            <person name="Komaki H."/>
            <person name="Tamura T."/>
        </authorList>
    </citation>
    <scope>NUCLEOTIDE SEQUENCE</scope>
    <source>
        <strain evidence="1">NBRC 104271</strain>
    </source>
</reference>
<comment type="caution">
    <text evidence="1">The sequence shown here is derived from an EMBL/GenBank/DDBJ whole genome shotgun (WGS) entry which is preliminary data.</text>
</comment>
<dbReference type="SUPFAM" id="SSF46785">
    <property type="entry name" value="Winged helix' DNA-binding domain"/>
    <property type="match status" value="1"/>
</dbReference>
<dbReference type="EMBL" id="BOOR01000083">
    <property type="protein sequence ID" value="GII59335.1"/>
    <property type="molecule type" value="Genomic_DNA"/>
</dbReference>
<evidence type="ECO:0000313" key="2">
    <source>
        <dbReference type="Proteomes" id="UP000605992"/>
    </source>
</evidence>
<keyword evidence="2" id="KW-1185">Reference proteome</keyword>
<dbReference type="AlphaFoldDB" id="A0A8J3Y250"/>